<evidence type="ECO:0000313" key="2">
    <source>
        <dbReference type="EMBL" id="CAG6719066.1"/>
    </source>
</evidence>
<sequence>MPMLKCIHCIRYLLYFPCPVLAHILSIQKRAVWMAVSFACKRSCSVQVLSRRGQTSKCAGSCSVPHSQCVSVSAGNMPHFSRFVLHLATPTRKRFKVLHTG</sequence>
<feature type="chain" id="PRO_5034423741" description="Secreted protein" evidence="1">
    <location>
        <begin position="23"/>
        <end position="101"/>
    </location>
</feature>
<keyword evidence="1" id="KW-0732">Signal</keyword>
<reference evidence="2" key="1">
    <citation type="submission" date="2021-05" db="EMBL/GenBank/DDBJ databases">
        <authorList>
            <person name="Alioto T."/>
            <person name="Alioto T."/>
            <person name="Gomez Garrido J."/>
        </authorList>
    </citation>
    <scope>NUCLEOTIDE SEQUENCE</scope>
</reference>
<dbReference type="EMBL" id="HBUF01358235">
    <property type="protein sequence ID" value="CAG6719066.1"/>
    <property type="molecule type" value="Transcribed_RNA"/>
</dbReference>
<proteinExistence type="predicted"/>
<dbReference type="AlphaFoldDB" id="A0A8D8VCP7"/>
<evidence type="ECO:0008006" key="3">
    <source>
        <dbReference type="Google" id="ProtNLM"/>
    </source>
</evidence>
<accession>A0A8D8VCP7</accession>
<name>A0A8D8VCP7_9HEMI</name>
<organism evidence="2">
    <name type="scientific">Cacopsylla melanoneura</name>
    <dbReference type="NCBI Taxonomy" id="428564"/>
    <lineage>
        <taxon>Eukaryota</taxon>
        <taxon>Metazoa</taxon>
        <taxon>Ecdysozoa</taxon>
        <taxon>Arthropoda</taxon>
        <taxon>Hexapoda</taxon>
        <taxon>Insecta</taxon>
        <taxon>Pterygota</taxon>
        <taxon>Neoptera</taxon>
        <taxon>Paraneoptera</taxon>
        <taxon>Hemiptera</taxon>
        <taxon>Sternorrhyncha</taxon>
        <taxon>Psylloidea</taxon>
        <taxon>Psyllidae</taxon>
        <taxon>Psyllinae</taxon>
        <taxon>Cacopsylla</taxon>
    </lineage>
</organism>
<feature type="signal peptide" evidence="1">
    <location>
        <begin position="1"/>
        <end position="22"/>
    </location>
</feature>
<protein>
    <recommendedName>
        <fullName evidence="3">Secreted protein</fullName>
    </recommendedName>
</protein>
<evidence type="ECO:0000256" key="1">
    <source>
        <dbReference type="SAM" id="SignalP"/>
    </source>
</evidence>